<protein>
    <submittedName>
        <fullName evidence="1">Uncharacterized protein</fullName>
    </submittedName>
</protein>
<evidence type="ECO:0000313" key="1">
    <source>
        <dbReference type="EMBL" id="EFE21236.1"/>
    </source>
</evidence>
<proteinExistence type="predicted"/>
<reference evidence="1 2" key="1">
    <citation type="submission" date="2010-02" db="EMBL/GenBank/DDBJ databases">
        <authorList>
            <person name="Weinstock G."/>
            <person name="Sodergren E."/>
            <person name="Clifton S."/>
            <person name="Fulton L."/>
            <person name="Fulton B."/>
            <person name="Courtney L."/>
            <person name="Fronick C."/>
            <person name="Harrison M."/>
            <person name="Strong C."/>
            <person name="Farmer C."/>
            <person name="Delahaunty K."/>
            <person name="Markovic C."/>
            <person name="Hall O."/>
            <person name="Minx P."/>
            <person name="Tomlinson C."/>
            <person name="Mitreva M."/>
            <person name="Nelson J."/>
            <person name="Hou S."/>
            <person name="Wollam A."/>
            <person name="Pepin K.H."/>
            <person name="Johnson M."/>
            <person name="Bhonagiri V."/>
            <person name="Zhang X."/>
            <person name="Suruliraj S."/>
            <person name="Warren W."/>
            <person name="Chinwalla A."/>
            <person name="Mardis E.R."/>
            <person name="Wilson R.K."/>
        </authorList>
    </citation>
    <scope>NUCLEOTIDE SEQUENCE [LARGE SCALE GENOMIC DNA]</scope>
    <source>
        <strain evidence="1 2">ATCC 23685</strain>
    </source>
</reference>
<gene>
    <name evidence="1" type="ORF">EDWATA_03784</name>
</gene>
<accession>D4FAG5</accession>
<dbReference type="Proteomes" id="UP000003692">
    <property type="component" value="Unassembled WGS sequence"/>
</dbReference>
<dbReference type="EMBL" id="ADGK01000292">
    <property type="protein sequence ID" value="EFE21236.1"/>
    <property type="molecule type" value="Genomic_DNA"/>
</dbReference>
<sequence>MEHKHTFVNDWFKCVRFTHSRHRTIVSALFIAGDSVNWTVRVIRKTRTYPWQADHLPDVLLAEPRRAATLHLELLHTLM</sequence>
<dbReference type="AlphaFoldDB" id="D4FAG5"/>
<organism evidence="1 2">
    <name type="scientific">Edwardsiella tarda ATCC 23685</name>
    <dbReference type="NCBI Taxonomy" id="500638"/>
    <lineage>
        <taxon>Bacteria</taxon>
        <taxon>Pseudomonadati</taxon>
        <taxon>Pseudomonadota</taxon>
        <taxon>Gammaproteobacteria</taxon>
        <taxon>Enterobacterales</taxon>
        <taxon>Hafniaceae</taxon>
        <taxon>Edwardsiella</taxon>
    </lineage>
</organism>
<comment type="caution">
    <text evidence="1">The sequence shown here is derived from an EMBL/GenBank/DDBJ whole genome shotgun (WGS) entry which is preliminary data.</text>
</comment>
<name>D4FAG5_EDWTA</name>
<dbReference type="HOGENOM" id="CLU_2600480_0_0_6"/>
<evidence type="ECO:0000313" key="2">
    <source>
        <dbReference type="Proteomes" id="UP000003692"/>
    </source>
</evidence>